<evidence type="ECO:0000313" key="1">
    <source>
        <dbReference type="EMBL" id="AQW87167.1"/>
    </source>
</evidence>
<dbReference type="AlphaFoldDB" id="A0A1S6U6T7"/>
<reference evidence="2" key="1">
    <citation type="submission" date="2016-09" db="EMBL/GenBank/DDBJ databases">
        <title>Comparative genomics of the Campylobacter concisus group.</title>
        <authorList>
            <person name="Miller W.G."/>
            <person name="Yee E."/>
            <person name="Chapman M.H."/>
            <person name="Huynh S."/>
            <person name="Bono J.L."/>
            <person name="On S.L.W."/>
            <person name="StLeger J."/>
            <person name="Foster G."/>
            <person name="Parker C.T."/>
        </authorList>
    </citation>
    <scope>NUCLEOTIDE SEQUENCE [LARGE SCALE GENOMIC DNA]</scope>
    <source>
        <strain evidence="2">RM18021</strain>
    </source>
</reference>
<dbReference type="RefSeq" id="WP_078424264.1">
    <property type="nucleotide sequence ID" value="NZ_CP017258.1"/>
</dbReference>
<gene>
    <name evidence="1" type="ORF">CPIN18021_0320</name>
</gene>
<dbReference type="Proteomes" id="UP000190868">
    <property type="component" value="Chromosome"/>
</dbReference>
<keyword evidence="2" id="KW-1185">Reference proteome</keyword>
<evidence type="ECO:0000313" key="2">
    <source>
        <dbReference type="Proteomes" id="UP000190868"/>
    </source>
</evidence>
<organism evidence="1 2">
    <name type="scientific">Campylobacter pinnipediorum subsp. caledonicus</name>
    <dbReference type="NCBI Taxonomy" id="1874362"/>
    <lineage>
        <taxon>Bacteria</taxon>
        <taxon>Pseudomonadati</taxon>
        <taxon>Campylobacterota</taxon>
        <taxon>Epsilonproteobacteria</taxon>
        <taxon>Campylobacterales</taxon>
        <taxon>Campylobacteraceae</taxon>
        <taxon>Campylobacter</taxon>
    </lineage>
</organism>
<accession>A0A1S6U6T7</accession>
<evidence type="ECO:0008006" key="3">
    <source>
        <dbReference type="Google" id="ProtNLM"/>
    </source>
</evidence>
<proteinExistence type="predicted"/>
<protein>
    <recommendedName>
        <fullName evidence="3">Resolvase</fullName>
    </recommendedName>
</protein>
<dbReference type="EMBL" id="CP017258">
    <property type="protein sequence ID" value="AQW87167.1"/>
    <property type="molecule type" value="Genomic_DNA"/>
</dbReference>
<sequence>MNFIVKTRGKKENSPKIGLNLDWKFEYIRQNISLGVIRDAVKLNDEDLSLVIASMICEITSGIKYIPKKKAKVELVKRLIKKGVCKDKVMQMTGVSKSTYFNIKKKEQENGKERD</sequence>
<name>A0A1S6U6T7_9BACT</name>